<evidence type="ECO:0000256" key="7">
    <source>
        <dbReference type="PROSITE-ProRule" id="PRU00023"/>
    </source>
</evidence>
<dbReference type="InterPro" id="IPR002110">
    <property type="entry name" value="Ankyrin_rpt"/>
</dbReference>
<name>A0AAV8WPI9_9CUCU</name>
<dbReference type="GO" id="GO:0005096">
    <property type="term" value="F:GTPase activator activity"/>
    <property type="evidence" value="ECO:0007669"/>
    <property type="project" value="UniProtKB-KW"/>
</dbReference>
<dbReference type="AlphaFoldDB" id="A0AAV8WPI9"/>
<dbReference type="PANTHER" id="PTHR45819">
    <property type="entry name" value="CENTAURIN-GAMMA-1A"/>
    <property type="match status" value="1"/>
</dbReference>
<dbReference type="InterPro" id="IPR001164">
    <property type="entry name" value="ArfGAP_dom"/>
</dbReference>
<dbReference type="InterPro" id="IPR051282">
    <property type="entry name" value="Arf-GAP_GTPase_ANK_PH"/>
</dbReference>
<dbReference type="PROSITE" id="PS50115">
    <property type="entry name" value="ARFGAP"/>
    <property type="match status" value="1"/>
</dbReference>
<dbReference type="Pfam" id="PF00023">
    <property type="entry name" value="Ank"/>
    <property type="match status" value="1"/>
</dbReference>
<dbReference type="PROSITE" id="PS50088">
    <property type="entry name" value="ANK_REPEAT"/>
    <property type="match status" value="1"/>
</dbReference>
<dbReference type="GO" id="GO:0008270">
    <property type="term" value="F:zinc ion binding"/>
    <property type="evidence" value="ECO:0007669"/>
    <property type="project" value="UniProtKB-KW"/>
</dbReference>
<keyword evidence="5" id="KW-0862">Zinc</keyword>
<dbReference type="GO" id="GO:0003924">
    <property type="term" value="F:GTPase activity"/>
    <property type="evidence" value="ECO:0007669"/>
    <property type="project" value="InterPro"/>
</dbReference>
<dbReference type="InterPro" id="IPR027417">
    <property type="entry name" value="P-loop_NTPase"/>
</dbReference>
<evidence type="ECO:0000256" key="5">
    <source>
        <dbReference type="ARBA" id="ARBA00022833"/>
    </source>
</evidence>
<dbReference type="FunFam" id="1.10.220.150:FF:000001">
    <property type="entry name" value="Arf-GAP with GTPase, ANK repeat and PH domain-containing protein 1"/>
    <property type="match status" value="1"/>
</dbReference>
<dbReference type="Gene3D" id="1.25.40.20">
    <property type="entry name" value="Ankyrin repeat-containing domain"/>
    <property type="match status" value="1"/>
</dbReference>
<dbReference type="Gene3D" id="1.10.220.150">
    <property type="entry name" value="Arf GTPase activating protein"/>
    <property type="match status" value="1"/>
</dbReference>
<dbReference type="Proteomes" id="UP001162156">
    <property type="component" value="Unassembled WGS sequence"/>
</dbReference>
<dbReference type="SUPFAM" id="SSF57863">
    <property type="entry name" value="ArfGap/RecO-like zinc finger"/>
    <property type="match status" value="1"/>
</dbReference>
<dbReference type="InterPro" id="IPR037278">
    <property type="entry name" value="ARFGAP/RecO"/>
</dbReference>
<dbReference type="CDD" id="cd08836">
    <property type="entry name" value="ArfGap_AGAP"/>
    <property type="match status" value="1"/>
</dbReference>
<gene>
    <name evidence="12" type="ORF">NQ314_019865</name>
</gene>
<sequence>MSHYRNSAEIPLILVGTQDAISENNPRVIDDSRARKLANDLKRCTYYETCATYGLNVERVFQDACQKIVQQRLVASTLCLTPTNSRPSTPNNHYHPASMSVQRHLTQGAIQGNNGYSQIGQSQAHMSPGHNQTLSHKELGNTQPSVDIRQVHTLKSSTQHLHRDCEKEPVYRSSDEKWNSSTSTIGSHGSSQGLVVQTVPTENNNVAKFAAPHSLDNLNPQNISKDLPTPNSTPTTSRKSRRRSNLFTPSKKGDDKLKNGGDFGSGRAIPLKQGYLYKRSSKPLNKEWKKKYVTLCDDGRLTYHPSLHDYMDDVHGKEISLQYVTVKVPGQKPRGSKSIITVAGTNCHNAINEGLGGLSLIGKDKRPTEKVLLSAFETVKDPSSKYAQQASGDEGMVLSSSNSFLNGEIAKTETPNVKKRHRRVKSSGVKNAEYDDNDGYEFYIVSLDNKQWHFDASNSDERDDWVAAIEQQILNSLQLNESSKAKNNPVEAASIQSIKTRVPGNGCCVDCDAANPDWASLNLGVLMCIECSGIHRNLGSHISRVRSMDLDEWPPGNLAVMLAIGNSLANSVWECQTQNRTKPGPTSSREERERWIRAKYENKEFLPPPNNTMPLGQQLIDSVCGSNMKAIIHVLARANVQEVNTTVGPRDLRTPLHLACAMGNLAVAQLLIWHNADVKCVDQDGRTCLAYAKAAASIAAAKCQSTNSLNSDVSATTSKSLVELLLSYGCPEVSSVSISGTIPRRRGSQSMPQFEKLPSSVI</sequence>
<dbReference type="InterPro" id="IPR038508">
    <property type="entry name" value="ArfGAP_dom_sf"/>
</dbReference>
<feature type="region of interest" description="Disordered" evidence="9">
    <location>
        <begin position="213"/>
        <end position="265"/>
    </location>
</feature>
<dbReference type="SUPFAM" id="SSF50729">
    <property type="entry name" value="PH domain-like"/>
    <property type="match status" value="1"/>
</dbReference>
<feature type="compositionally biased region" description="Low complexity" evidence="9">
    <location>
        <begin position="180"/>
        <end position="191"/>
    </location>
</feature>
<dbReference type="PROSITE" id="PS51419">
    <property type="entry name" value="RAB"/>
    <property type="match status" value="1"/>
</dbReference>
<evidence type="ECO:0000256" key="1">
    <source>
        <dbReference type="ARBA" id="ARBA00005430"/>
    </source>
</evidence>
<evidence type="ECO:0000256" key="2">
    <source>
        <dbReference type="ARBA" id="ARBA00022468"/>
    </source>
</evidence>
<reference evidence="12" key="1">
    <citation type="journal article" date="2023" name="Insect Mol. Biol.">
        <title>Genome sequencing provides insights into the evolution of gene families encoding plant cell wall-degrading enzymes in longhorned beetles.</title>
        <authorList>
            <person name="Shin N.R."/>
            <person name="Okamura Y."/>
            <person name="Kirsch R."/>
            <person name="Pauchet Y."/>
        </authorList>
    </citation>
    <scope>NUCLEOTIDE SEQUENCE</scope>
    <source>
        <strain evidence="12">RBIC_L_NR</strain>
    </source>
</reference>
<keyword evidence="2" id="KW-0343">GTPase activation</keyword>
<dbReference type="SUPFAM" id="SSF52540">
    <property type="entry name" value="P-loop containing nucleoside triphosphate hydrolases"/>
    <property type="match status" value="1"/>
</dbReference>
<keyword evidence="4 8" id="KW-0863">Zinc-finger</keyword>
<dbReference type="GO" id="GO:0005525">
    <property type="term" value="F:GTP binding"/>
    <property type="evidence" value="ECO:0007669"/>
    <property type="project" value="InterPro"/>
</dbReference>
<dbReference type="SMART" id="SM00248">
    <property type="entry name" value="ANK"/>
    <property type="match status" value="2"/>
</dbReference>
<dbReference type="CDD" id="cd01250">
    <property type="entry name" value="PH_AGAP"/>
    <property type="match status" value="1"/>
</dbReference>
<dbReference type="PANTHER" id="PTHR45819:SF5">
    <property type="entry name" value="CENTAURIN-GAMMA-1A"/>
    <property type="match status" value="1"/>
</dbReference>
<organism evidence="12 13">
    <name type="scientific">Rhamnusium bicolor</name>
    <dbReference type="NCBI Taxonomy" id="1586634"/>
    <lineage>
        <taxon>Eukaryota</taxon>
        <taxon>Metazoa</taxon>
        <taxon>Ecdysozoa</taxon>
        <taxon>Arthropoda</taxon>
        <taxon>Hexapoda</taxon>
        <taxon>Insecta</taxon>
        <taxon>Pterygota</taxon>
        <taxon>Neoptera</taxon>
        <taxon>Endopterygota</taxon>
        <taxon>Coleoptera</taxon>
        <taxon>Polyphaga</taxon>
        <taxon>Cucujiformia</taxon>
        <taxon>Chrysomeloidea</taxon>
        <taxon>Cerambycidae</taxon>
        <taxon>Lepturinae</taxon>
        <taxon>Rhagiini</taxon>
        <taxon>Rhamnusium</taxon>
    </lineage>
</organism>
<dbReference type="FunFam" id="1.25.40.20:FF:000258">
    <property type="entry name" value="centaurin-gamma-1A isoform X1"/>
    <property type="match status" value="1"/>
</dbReference>
<dbReference type="InterPro" id="IPR011993">
    <property type="entry name" value="PH-like_dom_sf"/>
</dbReference>
<dbReference type="Pfam" id="PF01412">
    <property type="entry name" value="ArfGap"/>
    <property type="match status" value="1"/>
</dbReference>
<dbReference type="SUPFAM" id="SSF48403">
    <property type="entry name" value="Ankyrin repeat"/>
    <property type="match status" value="1"/>
</dbReference>
<dbReference type="PROSITE" id="PS51421">
    <property type="entry name" value="RAS"/>
    <property type="match status" value="1"/>
</dbReference>
<feature type="domain" description="Arf-GAP" evidence="11">
    <location>
        <begin position="492"/>
        <end position="613"/>
    </location>
</feature>
<dbReference type="PROSITE" id="PS50297">
    <property type="entry name" value="ANK_REP_REGION"/>
    <property type="match status" value="1"/>
</dbReference>
<feature type="compositionally biased region" description="Basic and acidic residues" evidence="9">
    <location>
        <begin position="161"/>
        <end position="178"/>
    </location>
</feature>
<evidence type="ECO:0008006" key="14">
    <source>
        <dbReference type="Google" id="ProtNLM"/>
    </source>
</evidence>
<dbReference type="InterPro" id="IPR036770">
    <property type="entry name" value="Ankyrin_rpt-contain_sf"/>
</dbReference>
<evidence type="ECO:0000313" key="13">
    <source>
        <dbReference type="Proteomes" id="UP001162156"/>
    </source>
</evidence>
<dbReference type="FunFam" id="2.30.29.30:FF:000109">
    <property type="entry name" value="Arf-GAP with GTPase, ANK repeat and PH domain-containing protein 1"/>
    <property type="match status" value="1"/>
</dbReference>
<evidence type="ECO:0000313" key="12">
    <source>
        <dbReference type="EMBL" id="KAJ8927641.1"/>
    </source>
</evidence>
<dbReference type="Gene3D" id="2.30.29.30">
    <property type="entry name" value="Pleckstrin-homology domain (PH domain)/Phosphotyrosine-binding domain (PTB)"/>
    <property type="match status" value="2"/>
</dbReference>
<feature type="compositionally biased region" description="Low complexity" evidence="9">
    <location>
        <begin position="228"/>
        <end position="237"/>
    </location>
</feature>
<evidence type="ECO:0000259" key="11">
    <source>
        <dbReference type="PROSITE" id="PS50115"/>
    </source>
</evidence>
<feature type="domain" description="PH" evidence="10">
    <location>
        <begin position="269"/>
        <end position="474"/>
    </location>
</feature>
<comment type="caution">
    <text evidence="12">The sequence shown here is derived from an EMBL/GenBank/DDBJ whole genome shotgun (WGS) entry which is preliminary data.</text>
</comment>
<feature type="repeat" description="ANK" evidence="7">
    <location>
        <begin position="651"/>
        <end position="683"/>
    </location>
</feature>
<accession>A0AAV8WPI9</accession>
<feature type="region of interest" description="Disordered" evidence="9">
    <location>
        <begin position="157"/>
        <end position="192"/>
    </location>
</feature>
<evidence type="ECO:0000256" key="8">
    <source>
        <dbReference type="PROSITE-ProRule" id="PRU00288"/>
    </source>
</evidence>
<evidence type="ECO:0000259" key="10">
    <source>
        <dbReference type="PROSITE" id="PS50003"/>
    </source>
</evidence>
<dbReference type="InterPro" id="IPR001806">
    <property type="entry name" value="Small_GTPase"/>
</dbReference>
<protein>
    <recommendedName>
        <fullName evidence="14">Centaurin-gamma-1A</fullName>
    </recommendedName>
</protein>
<dbReference type="EMBL" id="JANEYF010005575">
    <property type="protein sequence ID" value="KAJ8927641.1"/>
    <property type="molecule type" value="Genomic_DNA"/>
</dbReference>
<evidence type="ECO:0000256" key="4">
    <source>
        <dbReference type="ARBA" id="ARBA00022771"/>
    </source>
</evidence>
<keyword evidence="13" id="KW-1185">Reference proteome</keyword>
<dbReference type="PROSITE" id="PS50003">
    <property type="entry name" value="PH_DOMAIN"/>
    <property type="match status" value="1"/>
</dbReference>
<comment type="similarity">
    <text evidence="1">Belongs to the centaurin gamma-like family.</text>
</comment>
<dbReference type="Pfam" id="PF00071">
    <property type="entry name" value="Ras"/>
    <property type="match status" value="1"/>
</dbReference>
<keyword evidence="3" id="KW-0479">Metal-binding</keyword>
<dbReference type="Gene3D" id="3.40.50.300">
    <property type="entry name" value="P-loop containing nucleotide triphosphate hydrolases"/>
    <property type="match status" value="1"/>
</dbReference>
<dbReference type="SMART" id="SM00233">
    <property type="entry name" value="PH"/>
    <property type="match status" value="1"/>
</dbReference>
<evidence type="ECO:0000256" key="3">
    <source>
        <dbReference type="ARBA" id="ARBA00022723"/>
    </source>
</evidence>
<keyword evidence="6 7" id="KW-0040">ANK repeat</keyword>
<dbReference type="SMART" id="SM00105">
    <property type="entry name" value="ArfGap"/>
    <property type="match status" value="1"/>
</dbReference>
<dbReference type="InterPro" id="IPR001849">
    <property type="entry name" value="PH_domain"/>
</dbReference>
<proteinExistence type="inferred from homology"/>
<feature type="region of interest" description="Disordered" evidence="9">
    <location>
        <begin position="741"/>
        <end position="762"/>
    </location>
</feature>
<dbReference type="PRINTS" id="PR00405">
    <property type="entry name" value="REVINTRACTNG"/>
</dbReference>
<evidence type="ECO:0000256" key="6">
    <source>
        <dbReference type="ARBA" id="ARBA00023043"/>
    </source>
</evidence>
<evidence type="ECO:0000256" key="9">
    <source>
        <dbReference type="SAM" id="MobiDB-lite"/>
    </source>
</evidence>